<evidence type="ECO:0008006" key="4">
    <source>
        <dbReference type="Google" id="ProtNLM"/>
    </source>
</evidence>
<name>A0A833WU15_PHYIN</name>
<evidence type="ECO:0000256" key="1">
    <source>
        <dbReference type="SAM" id="SignalP"/>
    </source>
</evidence>
<evidence type="ECO:0000313" key="2">
    <source>
        <dbReference type="EMBL" id="KAF4037266.1"/>
    </source>
</evidence>
<evidence type="ECO:0000313" key="3">
    <source>
        <dbReference type="Proteomes" id="UP000602510"/>
    </source>
</evidence>
<dbReference type="AlphaFoldDB" id="A0A833WU15"/>
<comment type="caution">
    <text evidence="2">The sequence shown here is derived from an EMBL/GenBank/DDBJ whole genome shotgun (WGS) entry which is preliminary data.</text>
</comment>
<dbReference type="EMBL" id="WSZM01000243">
    <property type="protein sequence ID" value="KAF4037266.1"/>
    <property type="molecule type" value="Genomic_DNA"/>
</dbReference>
<protein>
    <recommendedName>
        <fullName evidence="4">Secreted RxLR effector peptide protein</fullName>
    </recommendedName>
</protein>
<reference evidence="2" key="1">
    <citation type="submission" date="2020-04" db="EMBL/GenBank/DDBJ databases">
        <title>Hybrid Assembly of Korean Phytophthora infestans isolates.</title>
        <authorList>
            <person name="Prokchorchik M."/>
            <person name="Lee Y."/>
            <person name="Seo J."/>
            <person name="Cho J.-H."/>
            <person name="Park Y.-E."/>
            <person name="Jang D.-C."/>
            <person name="Im J.-S."/>
            <person name="Choi J.-G."/>
            <person name="Park H.-J."/>
            <person name="Lee G.-B."/>
            <person name="Lee Y.-G."/>
            <person name="Hong S.-Y."/>
            <person name="Cho K."/>
            <person name="Sohn K.H."/>
        </authorList>
    </citation>
    <scope>NUCLEOTIDE SEQUENCE</scope>
    <source>
        <strain evidence="2">KR_1_A1</strain>
    </source>
</reference>
<feature type="chain" id="PRO_5032569175" description="Secreted RxLR effector peptide protein" evidence="1">
    <location>
        <begin position="27"/>
        <end position="239"/>
    </location>
</feature>
<organism evidence="2 3">
    <name type="scientific">Phytophthora infestans</name>
    <name type="common">Potato late blight agent</name>
    <name type="synonym">Botrytis infestans</name>
    <dbReference type="NCBI Taxonomy" id="4787"/>
    <lineage>
        <taxon>Eukaryota</taxon>
        <taxon>Sar</taxon>
        <taxon>Stramenopiles</taxon>
        <taxon>Oomycota</taxon>
        <taxon>Peronosporomycetes</taxon>
        <taxon>Peronosporales</taxon>
        <taxon>Peronosporaceae</taxon>
        <taxon>Phytophthora</taxon>
    </lineage>
</organism>
<keyword evidence="1" id="KW-0732">Signal</keyword>
<gene>
    <name evidence="2" type="ORF">GN244_ATG10647</name>
</gene>
<keyword evidence="3" id="KW-1185">Reference proteome</keyword>
<feature type="signal peptide" evidence="1">
    <location>
        <begin position="1"/>
        <end position="26"/>
    </location>
</feature>
<sequence length="239" mass="27346">MRFLEALIITLVVLLACNSAFSIAQGLSLSAHAIRMRSLQAGITPDTEDKTKDSEERSLYKLLKVQWWISAKKSDEYVKQALKLDELDDAALKEHKNLKYFTYFQDEKRHNLLSKAFRRNLPTFEVWKKLNLDKITSRDQLKDIYQAADFRAYSRYVKMFDNNVVGLVNGGFGAVPRVMIARGATDPEITGRTILMAREGRSDNVAKVLLGLTEADDPFRGLSGAKLIQHQDYKYFELF</sequence>
<dbReference type="PROSITE" id="PS51257">
    <property type="entry name" value="PROKAR_LIPOPROTEIN"/>
    <property type="match status" value="1"/>
</dbReference>
<dbReference type="Proteomes" id="UP000602510">
    <property type="component" value="Unassembled WGS sequence"/>
</dbReference>
<proteinExistence type="predicted"/>
<accession>A0A833WU15</accession>